<feature type="transmembrane region" description="Helical" evidence="7">
    <location>
        <begin position="12"/>
        <end position="32"/>
    </location>
</feature>
<name>A0ABX8GYR7_9BACT</name>
<dbReference type="Pfam" id="PF03279">
    <property type="entry name" value="Lip_A_acyltrans"/>
    <property type="match status" value="1"/>
</dbReference>
<protein>
    <submittedName>
        <fullName evidence="8">Lysophospholipid acyltransferase family protein</fullName>
    </submittedName>
</protein>
<organism evidence="8 9">
    <name type="scientific">Flammeovirga kamogawensis</name>
    <dbReference type="NCBI Taxonomy" id="373891"/>
    <lineage>
        <taxon>Bacteria</taxon>
        <taxon>Pseudomonadati</taxon>
        <taxon>Bacteroidota</taxon>
        <taxon>Cytophagia</taxon>
        <taxon>Cytophagales</taxon>
        <taxon>Flammeovirgaceae</taxon>
        <taxon>Flammeovirga</taxon>
    </lineage>
</organism>
<evidence type="ECO:0000256" key="3">
    <source>
        <dbReference type="ARBA" id="ARBA00022519"/>
    </source>
</evidence>
<dbReference type="GO" id="GO:0016746">
    <property type="term" value="F:acyltransferase activity"/>
    <property type="evidence" value="ECO:0007669"/>
    <property type="project" value="UniProtKB-KW"/>
</dbReference>
<dbReference type="InterPro" id="IPR004960">
    <property type="entry name" value="LipA_acyltrans"/>
</dbReference>
<evidence type="ECO:0000313" key="8">
    <source>
        <dbReference type="EMBL" id="QWG08754.1"/>
    </source>
</evidence>
<dbReference type="PANTHER" id="PTHR30606:SF10">
    <property type="entry name" value="PHOSPHATIDYLINOSITOL MANNOSIDE ACYLTRANSFERASE"/>
    <property type="match status" value="1"/>
</dbReference>
<keyword evidence="5 7" id="KW-0472">Membrane</keyword>
<evidence type="ECO:0000256" key="7">
    <source>
        <dbReference type="SAM" id="Phobius"/>
    </source>
</evidence>
<dbReference type="EMBL" id="CP076128">
    <property type="protein sequence ID" value="QWG08754.1"/>
    <property type="molecule type" value="Genomic_DNA"/>
</dbReference>
<keyword evidence="2" id="KW-1003">Cell membrane</keyword>
<dbReference type="Proteomes" id="UP000682802">
    <property type="component" value="Chromosome 1"/>
</dbReference>
<keyword evidence="3" id="KW-0997">Cell inner membrane</keyword>
<keyword evidence="4" id="KW-0808">Transferase</keyword>
<dbReference type="PANTHER" id="PTHR30606">
    <property type="entry name" value="LIPID A BIOSYNTHESIS LAUROYL ACYLTRANSFERASE"/>
    <property type="match status" value="1"/>
</dbReference>
<gene>
    <name evidence="8" type="ORF">KM029_07385</name>
</gene>
<evidence type="ECO:0000256" key="5">
    <source>
        <dbReference type="ARBA" id="ARBA00023136"/>
    </source>
</evidence>
<comment type="subcellular location">
    <subcellularLocation>
        <location evidence="1">Cell inner membrane</location>
    </subcellularLocation>
</comment>
<accession>A0ABX8GYR7</accession>
<evidence type="ECO:0000256" key="6">
    <source>
        <dbReference type="ARBA" id="ARBA00023315"/>
    </source>
</evidence>
<sequence>MFFIRFISRLPFPLVYLLSNCIAFVMGTFMRYRRSVIMENLSICFPEKSLLEKYVIQKKFYRNLADVGLETIKSMTMSVTDMKKRVRIKNLELLKSYIDKEQPLILLTGHICNWEWQLAGIASHLNIPIGAVYKPLASEFSEKMMQEIRARFGGYPVPMANTMREILIRKKKGDMFFFGLVADQSPPGYDKKKEWVDFFGRESAFFAGPEKITEYMNFPVVYSKITRQKRGYYDIEIIPVFDGNRYQKGTHQILNKFASLLEDNIKIAPSNWLWSHKRWKYSKND</sequence>
<dbReference type="RefSeq" id="WP_144072666.1">
    <property type="nucleotide sequence ID" value="NZ_CP076128.1"/>
</dbReference>
<evidence type="ECO:0000256" key="2">
    <source>
        <dbReference type="ARBA" id="ARBA00022475"/>
    </source>
</evidence>
<reference evidence="8 9" key="1">
    <citation type="submission" date="2021-05" db="EMBL/GenBank/DDBJ databases">
        <title>Comparative genomic studies on the polysaccharide-degrading batcterial strains of the Flammeovirga genus.</title>
        <authorList>
            <person name="Zewei F."/>
            <person name="Zheng Z."/>
            <person name="Yu L."/>
            <person name="Ruyue G."/>
            <person name="Yanhong M."/>
            <person name="Yuanyuan C."/>
            <person name="Jingyan G."/>
            <person name="Wenjun H."/>
        </authorList>
    </citation>
    <scope>NUCLEOTIDE SEQUENCE [LARGE SCALE GENOMIC DNA]</scope>
    <source>
        <strain evidence="8 9">YS10</strain>
    </source>
</reference>
<keyword evidence="6 8" id="KW-0012">Acyltransferase</keyword>
<evidence type="ECO:0000313" key="9">
    <source>
        <dbReference type="Proteomes" id="UP000682802"/>
    </source>
</evidence>
<keyword evidence="7" id="KW-1133">Transmembrane helix</keyword>
<keyword evidence="7" id="KW-0812">Transmembrane</keyword>
<proteinExistence type="predicted"/>
<evidence type="ECO:0000256" key="4">
    <source>
        <dbReference type="ARBA" id="ARBA00022679"/>
    </source>
</evidence>
<dbReference type="CDD" id="cd07984">
    <property type="entry name" value="LPLAT_LABLAT-like"/>
    <property type="match status" value="1"/>
</dbReference>
<evidence type="ECO:0000256" key="1">
    <source>
        <dbReference type="ARBA" id="ARBA00004533"/>
    </source>
</evidence>
<keyword evidence="9" id="KW-1185">Reference proteome</keyword>